<dbReference type="InterPro" id="IPR005546">
    <property type="entry name" value="Autotransporte_beta"/>
</dbReference>
<evidence type="ECO:0000259" key="1">
    <source>
        <dbReference type="PROSITE" id="PS51208"/>
    </source>
</evidence>
<dbReference type="Pfam" id="PF03797">
    <property type="entry name" value="Autotransporter"/>
    <property type="match status" value="1"/>
</dbReference>
<gene>
    <name evidence="2" type="ORF">PchlO6_6089</name>
</gene>
<dbReference type="InterPro" id="IPR051551">
    <property type="entry name" value="Autotransporter_adhesion"/>
</dbReference>
<dbReference type="EMBL" id="AHOT01000001">
    <property type="protein sequence ID" value="EIM19044.1"/>
    <property type="molecule type" value="Genomic_DNA"/>
</dbReference>
<dbReference type="InterPro" id="IPR036709">
    <property type="entry name" value="Autotransporte_beta_dom_sf"/>
</dbReference>
<dbReference type="Gene3D" id="2.40.128.130">
    <property type="entry name" value="Autotransporter beta-domain"/>
    <property type="match status" value="1"/>
</dbReference>
<dbReference type="PROSITE" id="PS51208">
    <property type="entry name" value="AUTOTRANSPORTER"/>
    <property type="match status" value="1"/>
</dbReference>
<dbReference type="PANTHER" id="PTHR35037">
    <property type="entry name" value="C-TERMINAL REGION OF AIDA-LIKE PROTEIN"/>
    <property type="match status" value="1"/>
</dbReference>
<dbReference type="Proteomes" id="UP000003790">
    <property type="component" value="Chromosome"/>
</dbReference>
<protein>
    <submittedName>
        <fullName evidence="2">Outer membrane autotransporter barrel domain protein</fullName>
    </submittedName>
</protein>
<evidence type="ECO:0000313" key="2">
    <source>
        <dbReference type="EMBL" id="EIM19044.1"/>
    </source>
</evidence>
<dbReference type="SMART" id="SM00869">
    <property type="entry name" value="Autotransporter"/>
    <property type="match status" value="1"/>
</dbReference>
<organism evidence="2 3">
    <name type="scientific">Pseudomonas chlororaphis O6</name>
    <dbReference type="NCBI Taxonomy" id="1037915"/>
    <lineage>
        <taxon>Bacteria</taxon>
        <taxon>Pseudomonadati</taxon>
        <taxon>Pseudomonadota</taxon>
        <taxon>Gammaproteobacteria</taxon>
        <taxon>Pseudomonadales</taxon>
        <taxon>Pseudomonadaceae</taxon>
        <taxon>Pseudomonas</taxon>
    </lineage>
</organism>
<reference evidence="2 3" key="1">
    <citation type="journal article" date="2012" name="PLoS Genet.">
        <title>Comparative Genomics of Plant-Associated Pseudomonas spp.: Insights into Diversity and Inheritance of Traits Involved in Multitrophic Interactions.</title>
        <authorList>
            <person name="Loper J.E."/>
            <person name="Hassan K.A."/>
            <person name="Mavrodi D.V."/>
            <person name="Davis E.W.II."/>
            <person name="Lim C.K."/>
            <person name="Shaffer B.T."/>
            <person name="Elbourne L.D."/>
            <person name="Stockwell V.O."/>
            <person name="Hartney S.L."/>
            <person name="Breakwell K."/>
            <person name="Henkels M.D."/>
            <person name="Tetu S.G."/>
            <person name="Rangel L.I."/>
            <person name="Kidarsa T.A."/>
            <person name="Wilson N.L."/>
            <person name="van de Mortel J.E."/>
            <person name="Song C."/>
            <person name="Blumhagen R."/>
            <person name="Radune D."/>
            <person name="Hostetler J.B."/>
            <person name="Brinkac L.M."/>
            <person name="Durkin A.S."/>
            <person name="Kluepfel D.A."/>
            <person name="Wechter W.P."/>
            <person name="Anderson A.J."/>
            <person name="Kim Y.C."/>
            <person name="Pierson L.S.III."/>
            <person name="Pierson E.A."/>
            <person name="Lindow S.E."/>
            <person name="Kobayashi D.Y."/>
            <person name="Raaijmakers J.M."/>
            <person name="Weller D.M."/>
            <person name="Thomashow L.S."/>
            <person name="Allen A.E."/>
            <person name="Paulsen I.T."/>
        </authorList>
    </citation>
    <scope>NUCLEOTIDE SEQUENCE [LARGE SCALE GENOMIC DNA]</scope>
    <source>
        <strain evidence="2 3">O6</strain>
    </source>
</reference>
<dbReference type="NCBIfam" id="TIGR01414">
    <property type="entry name" value="autotrans_barl"/>
    <property type="match status" value="1"/>
</dbReference>
<name>A0AB33X191_9PSED</name>
<dbReference type="PANTHER" id="PTHR35037:SF3">
    <property type="entry name" value="C-TERMINAL REGION OF AIDA-LIKE PROTEIN"/>
    <property type="match status" value="1"/>
</dbReference>
<sequence>MISPEGPNPGGSKPSLYRPEIGAYLGNQLAAIGMFQHTLHERVGELNFSEAQRGEGGTPGSVWMRVKRNDFSADTGSKQIDLDTTTDVLQVGADLVRWTEGDSRYHMGVMAGAGKAKTDVSSNVMGYKAKDEVEGYSVGVYGTWYQNASQPTGAYVDSWLQFGDYDNSVKGDGLARENYGSKTWAASMEAGYAFEVGQGDGKAYYVEPQAQVIYTSIKTDKYREENGTVVKSKNGKDVTTRLGARAYIRPTEKSGVRVQPFVAANLWRNSGDTEMSFNDTTHKLNGAKNVYEFKAGAEVDMGKGWSAWGHLGTQVASGDQRDVAGQMGVKYSW</sequence>
<comment type="caution">
    <text evidence="2">The sequence shown here is derived from an EMBL/GenBank/DDBJ whole genome shotgun (WGS) entry which is preliminary data.</text>
</comment>
<dbReference type="GO" id="GO:0019867">
    <property type="term" value="C:outer membrane"/>
    <property type="evidence" value="ECO:0007669"/>
    <property type="project" value="InterPro"/>
</dbReference>
<feature type="domain" description="Autotransporter" evidence="1">
    <location>
        <begin position="55"/>
        <end position="333"/>
    </location>
</feature>
<dbReference type="AlphaFoldDB" id="A0AB33X191"/>
<accession>A0AB33X191</accession>
<proteinExistence type="predicted"/>
<dbReference type="SUPFAM" id="SSF103515">
    <property type="entry name" value="Autotransporter"/>
    <property type="match status" value="1"/>
</dbReference>
<dbReference type="InterPro" id="IPR006315">
    <property type="entry name" value="OM_autotransptr_brl_dom"/>
</dbReference>
<evidence type="ECO:0000313" key="3">
    <source>
        <dbReference type="Proteomes" id="UP000003790"/>
    </source>
</evidence>